<dbReference type="EMBL" id="BOMM01000004">
    <property type="protein sequence ID" value="GIE09040.1"/>
    <property type="molecule type" value="Genomic_DNA"/>
</dbReference>
<dbReference type="AlphaFoldDB" id="A0A919IU49"/>
<protein>
    <submittedName>
        <fullName evidence="3">Uncharacterized protein</fullName>
    </submittedName>
</protein>
<evidence type="ECO:0000256" key="1">
    <source>
        <dbReference type="SAM" id="Phobius"/>
    </source>
</evidence>
<comment type="caution">
    <text evidence="3">The sequence shown here is derived from an EMBL/GenBank/DDBJ whole genome shotgun (WGS) entry which is preliminary data.</text>
</comment>
<reference evidence="3" key="1">
    <citation type="submission" date="2021-01" db="EMBL/GenBank/DDBJ databases">
        <title>Whole genome shotgun sequence of Actinoplanes ferrugineus NBRC 15555.</title>
        <authorList>
            <person name="Komaki H."/>
            <person name="Tamura T."/>
        </authorList>
    </citation>
    <scope>NUCLEOTIDE SEQUENCE</scope>
    <source>
        <strain evidence="3">NBRC 15555</strain>
    </source>
</reference>
<accession>A0A919IU49</accession>
<feature type="signal peptide" evidence="2">
    <location>
        <begin position="1"/>
        <end position="18"/>
    </location>
</feature>
<evidence type="ECO:0000313" key="4">
    <source>
        <dbReference type="Proteomes" id="UP000598174"/>
    </source>
</evidence>
<dbReference type="Proteomes" id="UP000598174">
    <property type="component" value="Unassembled WGS sequence"/>
</dbReference>
<keyword evidence="4" id="KW-1185">Reference proteome</keyword>
<name>A0A919IU49_9ACTN</name>
<evidence type="ECO:0000256" key="2">
    <source>
        <dbReference type="SAM" id="SignalP"/>
    </source>
</evidence>
<keyword evidence="2" id="KW-0732">Signal</keyword>
<keyword evidence="1" id="KW-0472">Membrane</keyword>
<gene>
    <name evidence="3" type="ORF">Afe05nite_08800</name>
</gene>
<feature type="transmembrane region" description="Helical" evidence="1">
    <location>
        <begin position="196"/>
        <end position="223"/>
    </location>
</feature>
<sequence>MAIVATVVPASASTTVSAASGSGFVSSPPVNLSDDALAAGVKHLAEVNASATRTSGKQAEGLVRAVRSQVNSRAVRLVAVDPAELAWSGAELIQAKEGGVAVRVPAGEDKADPSAVAFILDGHRVTSVMEQKFSPVSSTALRLQFYVNGHNRLDKVADSATKVVSDYADWTPGGTPTLSLSWSKLNNCLASMGIPWAVITLLSVACGIACALTAGFACAACLLEAGAGTLSTIQYCLSKS</sequence>
<keyword evidence="1" id="KW-0812">Transmembrane</keyword>
<evidence type="ECO:0000313" key="3">
    <source>
        <dbReference type="EMBL" id="GIE09040.1"/>
    </source>
</evidence>
<proteinExistence type="predicted"/>
<organism evidence="3 4">
    <name type="scientific">Paractinoplanes ferrugineus</name>
    <dbReference type="NCBI Taxonomy" id="113564"/>
    <lineage>
        <taxon>Bacteria</taxon>
        <taxon>Bacillati</taxon>
        <taxon>Actinomycetota</taxon>
        <taxon>Actinomycetes</taxon>
        <taxon>Micromonosporales</taxon>
        <taxon>Micromonosporaceae</taxon>
        <taxon>Paractinoplanes</taxon>
    </lineage>
</organism>
<keyword evidence="1" id="KW-1133">Transmembrane helix</keyword>
<feature type="chain" id="PRO_5037781516" evidence="2">
    <location>
        <begin position="19"/>
        <end position="240"/>
    </location>
</feature>